<feature type="transmembrane region" description="Helical" evidence="1">
    <location>
        <begin position="106"/>
        <end position="124"/>
    </location>
</feature>
<dbReference type="PANTHER" id="PTHR14136:SF17">
    <property type="entry name" value="BTB_POZ DOMAIN-CONTAINING PROTEIN KCTD9"/>
    <property type="match status" value="1"/>
</dbReference>
<feature type="transmembrane region" description="Helical" evidence="1">
    <location>
        <begin position="260"/>
        <end position="278"/>
    </location>
</feature>
<feature type="transmembrane region" description="Helical" evidence="1">
    <location>
        <begin position="233"/>
        <end position="253"/>
    </location>
</feature>
<dbReference type="SUPFAM" id="SSF141571">
    <property type="entry name" value="Pentapeptide repeat-like"/>
    <property type="match status" value="2"/>
</dbReference>
<feature type="transmembrane region" description="Helical" evidence="1">
    <location>
        <begin position="131"/>
        <end position="151"/>
    </location>
</feature>
<dbReference type="InterPro" id="IPR001646">
    <property type="entry name" value="5peptide_repeat"/>
</dbReference>
<feature type="transmembrane region" description="Helical" evidence="1">
    <location>
        <begin position="163"/>
        <end position="186"/>
    </location>
</feature>
<evidence type="ECO:0000256" key="1">
    <source>
        <dbReference type="SAM" id="Phobius"/>
    </source>
</evidence>
<keyword evidence="1" id="KW-0472">Membrane</keyword>
<dbReference type="PANTHER" id="PTHR14136">
    <property type="entry name" value="BTB_POZ DOMAIN-CONTAINING PROTEIN KCTD9"/>
    <property type="match status" value="1"/>
</dbReference>
<sequence>MKASEVIKRYNSGERDFRRVSLRGESFKRQNLAGADFSEADIRGANFTNAKLRGAKFCDAKAGLQRRWATSLVISSWILAGISGILLTIAGYLVSFILNSPRLYEVLAGWTALITVVTFFFVTISKGLRAGLGTVTGIVAGTVVISGIFALTEGVAGRLGGGAFVTTASGAIAGIGAIAGTFAGVVAGASSGIVAGAIGGITVTFVVALAVALVTVSIVVVDIANAPSGAGTVTIAVSIAIIFLNTWISWLVLNKGKSKAWVCPFAIAFAATGGTSFYNADLTEVDFTGATLKSTNLRKATLTRTKWYKSQKLDHARVGNSILSDAAIRDLLISGYGYKKSYVKANLRGANLAGTNLSYANLKCADLSEASLVRANLEWANLTETNAIGTDFTGVSLTGACLEAFNLDSKTKLEQVDCRFVYLLEHPNPETGDRERRPHDLKKVFEPGDFAKLYKKVMNTVQILLRNGVNDEAFHTAFRQIMEYNPEINFDSIQSIQKKEEDVLVTIQVPQGTDKGKFEQQFFEVYQARLEAKQEAALREAETRHNQDIKEIALAALTKNQSSNPIFNVTNTATNEGKVMNESSDNSSKIETRDGNVIGNILGDSSTISGTVTNTINELPASAESDQPGIKELLIQLQTAIASESNLDEEDKAEALEQVKLLAEAGKNPSDGAMKKLAKRATTMLKGLIAGLPTAATLVETSKELLPAITNLFNL</sequence>
<feature type="transmembrane region" description="Helical" evidence="1">
    <location>
        <begin position="193"/>
        <end position="221"/>
    </location>
</feature>
<gene>
    <name evidence="2" type="ORF">F6J89_11505</name>
</gene>
<proteinExistence type="predicted"/>
<comment type="caution">
    <text evidence="2">The sequence shown here is derived from an EMBL/GenBank/DDBJ whole genome shotgun (WGS) entry which is preliminary data.</text>
</comment>
<dbReference type="InterPro" id="IPR051082">
    <property type="entry name" value="Pentapeptide-BTB/POZ_domain"/>
</dbReference>
<keyword evidence="1" id="KW-0812">Transmembrane</keyword>
<name>A0A6B3NEZ8_9CYAN</name>
<evidence type="ECO:0000313" key="2">
    <source>
        <dbReference type="EMBL" id="NER28231.1"/>
    </source>
</evidence>
<feature type="transmembrane region" description="Helical" evidence="1">
    <location>
        <begin position="71"/>
        <end position="94"/>
    </location>
</feature>
<dbReference type="Pfam" id="PF00805">
    <property type="entry name" value="Pentapeptide"/>
    <property type="match status" value="3"/>
</dbReference>
<dbReference type="EMBL" id="JAAHFQ010000187">
    <property type="protein sequence ID" value="NER28231.1"/>
    <property type="molecule type" value="Genomic_DNA"/>
</dbReference>
<protein>
    <recommendedName>
        <fullName evidence="3">Pentapeptide repeat-containing protein</fullName>
    </recommendedName>
</protein>
<accession>A0A6B3NEZ8</accession>
<reference evidence="2" key="1">
    <citation type="submission" date="2019-11" db="EMBL/GenBank/DDBJ databases">
        <title>Genomic insights into an expanded diversity of filamentous marine cyanobacteria reveals the extraordinary biosynthetic potential of Moorea and Okeania.</title>
        <authorList>
            <person name="Ferreira Leao T."/>
            <person name="Wang M."/>
            <person name="Moss N."/>
            <person name="Da Silva R."/>
            <person name="Sanders J."/>
            <person name="Nurk S."/>
            <person name="Gurevich A."/>
            <person name="Humphrey G."/>
            <person name="Reher R."/>
            <person name="Zhu Q."/>
            <person name="Belda-Ferre P."/>
            <person name="Glukhov E."/>
            <person name="Rex R."/>
            <person name="Dorrestein P.C."/>
            <person name="Knight R."/>
            <person name="Pevzner P."/>
            <person name="Gerwick W.H."/>
            <person name="Gerwick L."/>
        </authorList>
    </citation>
    <scope>NUCLEOTIDE SEQUENCE</scope>
    <source>
        <strain evidence="2">SIO1C4</strain>
    </source>
</reference>
<keyword evidence="1" id="KW-1133">Transmembrane helix</keyword>
<organism evidence="2">
    <name type="scientific">Symploca sp. SIO1C4</name>
    <dbReference type="NCBI Taxonomy" id="2607765"/>
    <lineage>
        <taxon>Bacteria</taxon>
        <taxon>Bacillati</taxon>
        <taxon>Cyanobacteriota</taxon>
        <taxon>Cyanophyceae</taxon>
        <taxon>Coleofasciculales</taxon>
        <taxon>Coleofasciculaceae</taxon>
        <taxon>Symploca</taxon>
    </lineage>
</organism>
<dbReference type="AlphaFoldDB" id="A0A6B3NEZ8"/>
<dbReference type="Gene3D" id="2.160.20.80">
    <property type="entry name" value="E3 ubiquitin-protein ligase SopA"/>
    <property type="match status" value="3"/>
</dbReference>
<evidence type="ECO:0008006" key="3">
    <source>
        <dbReference type="Google" id="ProtNLM"/>
    </source>
</evidence>